<evidence type="ECO:0000256" key="3">
    <source>
        <dbReference type="ARBA" id="ARBA00023043"/>
    </source>
</evidence>
<dbReference type="PROSITE" id="PS50297">
    <property type="entry name" value="ANK_REP_REGION"/>
    <property type="match status" value="2"/>
</dbReference>
<dbReference type="InterPro" id="IPR036770">
    <property type="entry name" value="Ankyrin_rpt-contain_sf"/>
</dbReference>
<dbReference type="SMART" id="SM00248">
    <property type="entry name" value="ANK"/>
    <property type="match status" value="2"/>
</dbReference>
<evidence type="ECO:0000313" key="6">
    <source>
        <dbReference type="Proteomes" id="UP000887567"/>
    </source>
</evidence>
<dbReference type="AlphaFoldDB" id="A0A913Y3G2"/>
<dbReference type="OrthoDB" id="194358at2759"/>
<comment type="similarity">
    <text evidence="1">Belongs to the ankyrin SOCS box (ASB) family.</text>
</comment>
<dbReference type="Proteomes" id="UP000887567">
    <property type="component" value="Unplaced"/>
</dbReference>
<name>A0A913Y3G2_EXADI</name>
<dbReference type="GO" id="GO:0016567">
    <property type="term" value="P:protein ubiquitination"/>
    <property type="evidence" value="ECO:0007669"/>
    <property type="project" value="TreeGrafter"/>
</dbReference>
<dbReference type="Gene3D" id="1.25.40.20">
    <property type="entry name" value="Ankyrin repeat-containing domain"/>
    <property type="match status" value="1"/>
</dbReference>
<evidence type="ECO:0000313" key="5">
    <source>
        <dbReference type="EnsemblMetazoa" id="XP_020913875.1"/>
    </source>
</evidence>
<sequence length="360" mass="41531">MPLFKTRSAKIEPFNGTNELETIDVENTHPRMELFVKVSSSNSHDSAKRRLVLSERMDDPEEVCELSPLSLYFIQQENHLDISSIKDQQVFFRRSMDFCQKDFPPPPNFQPTRTNHAGKAIRTECDGSFYDDVASPVWKKNETSVCVDRSLCKGTRWLLKDVDKTAHLKYKLRYKQLNAIKSNDLHTWTCSPDRFYNYISKVKHARSKNMNLTIDTADERLKHSLLSNSNGRRVRFPADVLVFACVLENLSEDLELVLRYSNVDLNAYLNARDLSPLHVAALLGNTECIQVLLRYGANVHCLDNSGHSPLYKAFSGHHFECAVLLIEHGANINHFTRQKIKEVERLKKKSKLYKRDDLED</sequence>
<dbReference type="SUPFAM" id="SSF48403">
    <property type="entry name" value="Ankyrin repeat"/>
    <property type="match status" value="1"/>
</dbReference>
<keyword evidence="6" id="KW-1185">Reference proteome</keyword>
<dbReference type="GeneID" id="110251490"/>
<accession>A0A913Y3G2</accession>
<dbReference type="PANTHER" id="PTHR24136:SF15">
    <property type="entry name" value="ANK_REP_REGION DOMAIN-CONTAINING PROTEIN"/>
    <property type="match status" value="1"/>
</dbReference>
<dbReference type="EnsemblMetazoa" id="XM_021058216.2">
    <property type="protein sequence ID" value="XP_020913875.1"/>
    <property type="gene ID" value="LOC110251490"/>
</dbReference>
<protein>
    <submittedName>
        <fullName evidence="5">Uncharacterized protein</fullName>
    </submittedName>
</protein>
<organism evidence="5 6">
    <name type="scientific">Exaiptasia diaphana</name>
    <name type="common">Tropical sea anemone</name>
    <name type="synonym">Aiptasia pulchella</name>
    <dbReference type="NCBI Taxonomy" id="2652724"/>
    <lineage>
        <taxon>Eukaryota</taxon>
        <taxon>Metazoa</taxon>
        <taxon>Cnidaria</taxon>
        <taxon>Anthozoa</taxon>
        <taxon>Hexacorallia</taxon>
        <taxon>Actiniaria</taxon>
        <taxon>Aiptasiidae</taxon>
        <taxon>Exaiptasia</taxon>
    </lineage>
</organism>
<feature type="repeat" description="ANK" evidence="4">
    <location>
        <begin position="305"/>
        <end position="337"/>
    </location>
</feature>
<dbReference type="InterPro" id="IPR002110">
    <property type="entry name" value="Ankyrin_rpt"/>
</dbReference>
<dbReference type="GO" id="GO:0045732">
    <property type="term" value="P:positive regulation of protein catabolic process"/>
    <property type="evidence" value="ECO:0007669"/>
    <property type="project" value="TreeGrafter"/>
</dbReference>
<dbReference type="PANTHER" id="PTHR24136">
    <property type="entry name" value="SOWAH (DROSOPHILA) HOMOLOG"/>
    <property type="match status" value="1"/>
</dbReference>
<reference evidence="5" key="1">
    <citation type="submission" date="2022-11" db="UniProtKB">
        <authorList>
            <consortium name="EnsemblMetazoa"/>
        </authorList>
    </citation>
    <scope>IDENTIFICATION</scope>
</reference>
<evidence type="ECO:0000256" key="1">
    <source>
        <dbReference type="ARBA" id="ARBA00005949"/>
    </source>
</evidence>
<proteinExistence type="inferred from homology"/>
<evidence type="ECO:0000256" key="4">
    <source>
        <dbReference type="PROSITE-ProRule" id="PRU00023"/>
    </source>
</evidence>
<dbReference type="Pfam" id="PF12796">
    <property type="entry name" value="Ank_2"/>
    <property type="match status" value="1"/>
</dbReference>
<dbReference type="InterPro" id="IPR051573">
    <property type="entry name" value="Ankyrin-SOCS_box_domain"/>
</dbReference>
<keyword evidence="3 4" id="KW-0040">ANK repeat</keyword>
<keyword evidence="2" id="KW-0677">Repeat</keyword>
<feature type="repeat" description="ANK" evidence="4">
    <location>
        <begin position="272"/>
        <end position="304"/>
    </location>
</feature>
<dbReference type="RefSeq" id="XP_020913875.1">
    <property type="nucleotide sequence ID" value="XM_021058216.2"/>
</dbReference>
<dbReference type="PROSITE" id="PS50088">
    <property type="entry name" value="ANK_REPEAT"/>
    <property type="match status" value="2"/>
</dbReference>
<evidence type="ECO:0000256" key="2">
    <source>
        <dbReference type="ARBA" id="ARBA00022737"/>
    </source>
</evidence>
<dbReference type="KEGG" id="epa:110251490"/>